<dbReference type="SUPFAM" id="SSF56519">
    <property type="entry name" value="Penicillin binding protein dimerisation domain"/>
    <property type="match status" value="1"/>
</dbReference>
<dbReference type="InterPro" id="IPR012338">
    <property type="entry name" value="Beta-lactam/transpept-like"/>
</dbReference>
<dbReference type="InterPro" id="IPR001460">
    <property type="entry name" value="PCN-bd_Tpept"/>
</dbReference>
<keyword evidence="2 3" id="KW-0472">Membrane</keyword>
<dbReference type="Gene3D" id="3.90.1310.10">
    <property type="entry name" value="Penicillin-binding protein 2a (Domain 2)"/>
    <property type="match status" value="1"/>
</dbReference>
<reference evidence="6 7" key="1">
    <citation type="journal article" date="2016" name="Nat. Commun.">
        <title>Thousands of microbial genomes shed light on interconnected biogeochemical processes in an aquifer system.</title>
        <authorList>
            <person name="Anantharaman K."/>
            <person name="Brown C.T."/>
            <person name="Hug L.A."/>
            <person name="Sharon I."/>
            <person name="Castelle C.J."/>
            <person name="Probst A.J."/>
            <person name="Thomas B.C."/>
            <person name="Singh A."/>
            <person name="Wilkins M.J."/>
            <person name="Karaoz U."/>
            <person name="Brodie E.L."/>
            <person name="Williams K.H."/>
            <person name="Hubbard S.S."/>
            <person name="Banfield J.F."/>
        </authorList>
    </citation>
    <scope>NUCLEOTIDE SEQUENCE [LARGE SCALE GENOMIC DNA]</scope>
</reference>
<dbReference type="EMBL" id="MFKP01000014">
    <property type="protein sequence ID" value="OGG44276.1"/>
    <property type="molecule type" value="Genomic_DNA"/>
</dbReference>
<evidence type="ECO:0000313" key="6">
    <source>
        <dbReference type="EMBL" id="OGG44276.1"/>
    </source>
</evidence>
<dbReference type="InterPro" id="IPR036138">
    <property type="entry name" value="PBP_dimer_sf"/>
</dbReference>
<dbReference type="Pfam" id="PF03717">
    <property type="entry name" value="PBP_dimer"/>
    <property type="match status" value="1"/>
</dbReference>
<evidence type="ECO:0000256" key="1">
    <source>
        <dbReference type="ARBA" id="ARBA00004370"/>
    </source>
</evidence>
<dbReference type="Gene3D" id="3.40.710.10">
    <property type="entry name" value="DD-peptidase/beta-lactamase superfamily"/>
    <property type="match status" value="1"/>
</dbReference>
<accession>A0A1F6C514</accession>
<gene>
    <name evidence="6" type="ORF">A2841_02760</name>
</gene>
<dbReference type="AlphaFoldDB" id="A0A1F6C514"/>
<proteinExistence type="predicted"/>
<dbReference type="InterPro" id="IPR005311">
    <property type="entry name" value="PBP_dimer"/>
</dbReference>
<dbReference type="GO" id="GO:0071555">
    <property type="term" value="P:cell wall organization"/>
    <property type="evidence" value="ECO:0007669"/>
    <property type="project" value="TreeGrafter"/>
</dbReference>
<sequence length="576" mass="63363">MRSSFAFRVRIIAFLIVGVALILLARLYFIQVIHGDDYRQKAESQYAKQSTNQIDRGSIFFTAKDGSLLSAATLGSGYTVVLNPTRITDPEATYLALSAILPDIDHDMFITKAAKAGDTYEEIARKVPDETGADIQALSLLGVELLRERWRFYPGNSLAAHAVGFLGYGADGTTIAGRYGLERFYDEALRKDENGLYVNFFADLFTNISSQIFSADTPAGADLVTSIEPSVQLYLENILTEYGKAWHPKTSGAIIMDPKTGAIIAMASEPSFNLNDFKEVDPEIFADPLVERVYEFGSIVKPLTMAAGIDAKAVTPHTTYTDKGYAIYDGSRIANFDKQGRGVISMQDVINQSLNTGAAFVVEQMGTQTFRDYFEKFGVMEETGIDLPNEVAPLVENLKSPRTIEYVTASFGQGIALTPVGMARALGALANHGIVPGPHVGLELRYGGGINKELGWSPERRAITIESTDTITRMLVEAVDTSLLGGTVKIPEYSVAAKTGTAQIAREDARGYYDDRYLHSFFGYFPAYDPQFLIFLYAVEPTGARYASDTWTHPFMKTVRFLITYYDIPPDRAAPE</sequence>
<evidence type="ECO:0000256" key="3">
    <source>
        <dbReference type="SAM" id="Phobius"/>
    </source>
</evidence>
<feature type="domain" description="Penicillin-binding protein transpeptidase" evidence="4">
    <location>
        <begin position="253"/>
        <end position="551"/>
    </location>
</feature>
<dbReference type="PANTHER" id="PTHR30627:SF1">
    <property type="entry name" value="PEPTIDOGLYCAN D,D-TRANSPEPTIDASE FTSI"/>
    <property type="match status" value="1"/>
</dbReference>
<organism evidence="6 7">
    <name type="scientific">Candidatus Kaiserbacteria bacterium RIFCSPHIGHO2_01_FULL_48_10</name>
    <dbReference type="NCBI Taxonomy" id="1798476"/>
    <lineage>
        <taxon>Bacteria</taxon>
        <taxon>Candidatus Kaiseribacteriota</taxon>
    </lineage>
</organism>
<feature type="domain" description="Penicillin-binding protein dimerisation" evidence="5">
    <location>
        <begin position="72"/>
        <end position="190"/>
    </location>
</feature>
<dbReference type="SUPFAM" id="SSF56601">
    <property type="entry name" value="beta-lactamase/transpeptidase-like"/>
    <property type="match status" value="1"/>
</dbReference>
<comment type="caution">
    <text evidence="6">The sequence shown here is derived from an EMBL/GenBank/DDBJ whole genome shotgun (WGS) entry which is preliminary data.</text>
</comment>
<dbReference type="GO" id="GO:0008658">
    <property type="term" value="F:penicillin binding"/>
    <property type="evidence" value="ECO:0007669"/>
    <property type="project" value="InterPro"/>
</dbReference>
<evidence type="ECO:0000256" key="2">
    <source>
        <dbReference type="ARBA" id="ARBA00023136"/>
    </source>
</evidence>
<dbReference type="Gene3D" id="3.30.450.330">
    <property type="match status" value="1"/>
</dbReference>
<comment type="subcellular location">
    <subcellularLocation>
        <location evidence="1">Membrane</location>
    </subcellularLocation>
</comment>
<keyword evidence="3" id="KW-0812">Transmembrane</keyword>
<evidence type="ECO:0000313" key="7">
    <source>
        <dbReference type="Proteomes" id="UP000178249"/>
    </source>
</evidence>
<evidence type="ECO:0008006" key="8">
    <source>
        <dbReference type="Google" id="ProtNLM"/>
    </source>
</evidence>
<dbReference type="Proteomes" id="UP000178249">
    <property type="component" value="Unassembled WGS sequence"/>
</dbReference>
<keyword evidence="3" id="KW-1133">Transmembrane helix</keyword>
<dbReference type="GO" id="GO:0005886">
    <property type="term" value="C:plasma membrane"/>
    <property type="evidence" value="ECO:0007669"/>
    <property type="project" value="TreeGrafter"/>
</dbReference>
<feature type="transmembrane region" description="Helical" evidence="3">
    <location>
        <begin position="12"/>
        <end position="30"/>
    </location>
</feature>
<name>A0A1F6C514_9BACT</name>
<dbReference type="InterPro" id="IPR050515">
    <property type="entry name" value="Beta-lactam/transpept"/>
</dbReference>
<evidence type="ECO:0000259" key="4">
    <source>
        <dbReference type="Pfam" id="PF00905"/>
    </source>
</evidence>
<dbReference type="PANTHER" id="PTHR30627">
    <property type="entry name" value="PEPTIDOGLYCAN D,D-TRANSPEPTIDASE"/>
    <property type="match status" value="1"/>
</dbReference>
<dbReference type="Pfam" id="PF00905">
    <property type="entry name" value="Transpeptidase"/>
    <property type="match status" value="1"/>
</dbReference>
<protein>
    <recommendedName>
        <fullName evidence="8">Penicillin-binding protein transpeptidase domain-containing protein</fullName>
    </recommendedName>
</protein>
<evidence type="ECO:0000259" key="5">
    <source>
        <dbReference type="Pfam" id="PF03717"/>
    </source>
</evidence>